<evidence type="ECO:0000256" key="3">
    <source>
        <dbReference type="ARBA" id="ARBA00022676"/>
    </source>
</evidence>
<dbReference type="STRING" id="112901.SAMN04488500_12351"/>
<evidence type="ECO:0000256" key="9">
    <source>
        <dbReference type="ARBA" id="ARBA00048997"/>
    </source>
</evidence>
<dbReference type="Gene3D" id="3.90.550.10">
    <property type="entry name" value="Spore Coat Polysaccharide Biosynthesis Protein SpsA, Chain A"/>
    <property type="match status" value="1"/>
</dbReference>
<dbReference type="EC" id="2.4.1.266" evidence="6"/>
<dbReference type="InterPro" id="IPR001173">
    <property type="entry name" value="Glyco_trans_2-like"/>
</dbReference>
<keyword evidence="5" id="KW-0460">Magnesium</keyword>
<protein>
    <recommendedName>
        <fullName evidence="7">Glucosyl-3-phosphoglycerate synthase</fullName>
        <ecNumber evidence="6">2.4.1.266</ecNumber>
    </recommendedName>
</protein>
<gene>
    <name evidence="11" type="ORF">SAMN04488500_12351</name>
</gene>
<evidence type="ECO:0000259" key="10">
    <source>
        <dbReference type="Pfam" id="PF00535"/>
    </source>
</evidence>
<name>A0A1W2EDH7_9FIRM</name>
<evidence type="ECO:0000256" key="7">
    <source>
        <dbReference type="ARBA" id="ARBA00040894"/>
    </source>
</evidence>
<dbReference type="PANTHER" id="PTHR48090:SF10">
    <property type="entry name" value="GLUCOSYL-3-PHOSPHOGLYCERATE SYNTHASE"/>
    <property type="match status" value="1"/>
</dbReference>
<evidence type="ECO:0000256" key="6">
    <source>
        <dbReference type="ARBA" id="ARBA00039022"/>
    </source>
</evidence>
<comment type="cofactor">
    <cofactor evidence="1">
        <name>Mg(2+)</name>
        <dbReference type="ChEBI" id="CHEBI:18420"/>
    </cofactor>
</comment>
<accession>A0A1W2EDH7</accession>
<proteinExistence type="inferred from homology"/>
<comment type="similarity">
    <text evidence="2">Belongs to the glycosyltransferase 2 family.</text>
</comment>
<evidence type="ECO:0000256" key="4">
    <source>
        <dbReference type="ARBA" id="ARBA00022679"/>
    </source>
</evidence>
<evidence type="ECO:0000256" key="1">
    <source>
        <dbReference type="ARBA" id="ARBA00001946"/>
    </source>
</evidence>
<dbReference type="Proteomes" id="UP000192738">
    <property type="component" value="Unassembled WGS sequence"/>
</dbReference>
<evidence type="ECO:0000256" key="2">
    <source>
        <dbReference type="ARBA" id="ARBA00006739"/>
    </source>
</evidence>
<dbReference type="EMBL" id="FWXI01000023">
    <property type="protein sequence ID" value="SMD07810.1"/>
    <property type="molecule type" value="Genomic_DNA"/>
</dbReference>
<dbReference type="InterPro" id="IPR050256">
    <property type="entry name" value="Glycosyltransferase_2"/>
</dbReference>
<keyword evidence="4 11" id="KW-0808">Transferase</keyword>
<reference evidence="11 12" key="1">
    <citation type="submission" date="2017-04" db="EMBL/GenBank/DDBJ databases">
        <authorList>
            <person name="Afonso C.L."/>
            <person name="Miller P.J."/>
            <person name="Scott M.A."/>
            <person name="Spackman E."/>
            <person name="Goraichik I."/>
            <person name="Dimitrov K.M."/>
            <person name="Suarez D.L."/>
            <person name="Swayne D.E."/>
        </authorList>
    </citation>
    <scope>NUCLEOTIDE SEQUENCE [LARGE SCALE GENOMIC DNA]</scope>
    <source>
        <strain evidence="11 12">DSM 5090</strain>
    </source>
</reference>
<keyword evidence="12" id="KW-1185">Reference proteome</keyword>
<organism evidence="11 12">
    <name type="scientific">Sporomusa malonica</name>
    <dbReference type="NCBI Taxonomy" id="112901"/>
    <lineage>
        <taxon>Bacteria</taxon>
        <taxon>Bacillati</taxon>
        <taxon>Bacillota</taxon>
        <taxon>Negativicutes</taxon>
        <taxon>Selenomonadales</taxon>
        <taxon>Sporomusaceae</taxon>
        <taxon>Sporomusa</taxon>
    </lineage>
</organism>
<comment type="catalytic activity">
    <reaction evidence="9">
        <text>an NDP-alpha-D-glucose + (2R)-3-phosphoglycerate = (2R)-2-O-(alpha-D-glucopyranosyl)-3-phospho-glycerate + a ribonucleoside 5'-diphosphate + H(+)</text>
        <dbReference type="Rhea" id="RHEA:47244"/>
        <dbReference type="ChEBI" id="CHEBI:15378"/>
        <dbReference type="ChEBI" id="CHEBI:57930"/>
        <dbReference type="ChEBI" id="CHEBI:58272"/>
        <dbReference type="ChEBI" id="CHEBI:62600"/>
        <dbReference type="ChEBI" id="CHEBI:76533"/>
        <dbReference type="EC" id="2.4.1.266"/>
    </reaction>
    <physiologicalReaction direction="left-to-right" evidence="9">
        <dbReference type="Rhea" id="RHEA:47245"/>
    </physiologicalReaction>
</comment>
<dbReference type="SUPFAM" id="SSF53448">
    <property type="entry name" value="Nucleotide-diphospho-sugar transferases"/>
    <property type="match status" value="1"/>
</dbReference>
<dbReference type="Pfam" id="PF00535">
    <property type="entry name" value="Glycos_transf_2"/>
    <property type="match status" value="1"/>
</dbReference>
<feature type="domain" description="Glycosyltransferase 2-like" evidence="10">
    <location>
        <begin position="210"/>
        <end position="318"/>
    </location>
</feature>
<evidence type="ECO:0000313" key="11">
    <source>
        <dbReference type="EMBL" id="SMD07810.1"/>
    </source>
</evidence>
<sequence length="479" mass="53593">MSKNIIKNWPFVRRIEDDEVAFFMEDFKNLQEESIAHNNGIVAITDGWQEGEVAAVLRGGVNARAVLDVLAASGVKHIKIFHLEESLPQLEEVFLSSVVGPANALFDSVSVKWRRDASVRELVKAVGKEYSMLFFGAPLAFSEIQPFYQMVKDHYSGSVTVVRGPHDEVEFDESDEIYRWVRQRTFDAGDFSLPAVLRSFKKKLNKKVAVLLPSLNEERTVGNVIKTALEVKAAGLIDEIILVDSSSSDSTVEIAKSYGIPVFVHQEIFPEIGSYRGKGEAMFKSAFVTDADILAWVDTDIESITPRFFYGLLGPMFTNPTIRFSKGYFSRPVKVEASGVELGGGRVTEILARPWINAFRPQLSGYIQPLAGTVAIYRDEFLKMRIPVNYGVEMAMLLQAVERAGLWATCQVNLGTVVHRSKDVIGLSEMAFQILQVLAEMGQGSVGAKGNETLRRVYSAHRQFEIGSKRFEVIWREYQ</sequence>
<evidence type="ECO:0000313" key="12">
    <source>
        <dbReference type="Proteomes" id="UP000192738"/>
    </source>
</evidence>
<dbReference type="PANTHER" id="PTHR48090">
    <property type="entry name" value="UNDECAPRENYL-PHOSPHATE 4-DEOXY-4-FORMAMIDO-L-ARABINOSE TRANSFERASE-RELATED"/>
    <property type="match status" value="1"/>
</dbReference>
<dbReference type="NCBIfam" id="NF010496">
    <property type="entry name" value="PRK13915.1"/>
    <property type="match status" value="1"/>
</dbReference>
<dbReference type="InterPro" id="IPR029044">
    <property type="entry name" value="Nucleotide-diphossugar_trans"/>
</dbReference>
<keyword evidence="3" id="KW-0328">Glycosyltransferase</keyword>
<dbReference type="AlphaFoldDB" id="A0A1W2EDH7"/>
<evidence type="ECO:0000256" key="8">
    <source>
        <dbReference type="ARBA" id="ARBA00048689"/>
    </source>
</evidence>
<dbReference type="RefSeq" id="WP_245824078.1">
    <property type="nucleotide sequence ID" value="NZ_CP155572.1"/>
</dbReference>
<comment type="catalytic activity">
    <reaction evidence="8">
        <text>(2R)-3-phosphoglycerate + UDP-alpha-D-glucose = (2R)-2-O-(alpha-D-glucopyranosyl)-3-phospho-glycerate + UDP + H(+)</text>
        <dbReference type="Rhea" id="RHEA:31319"/>
        <dbReference type="ChEBI" id="CHEBI:15378"/>
        <dbReference type="ChEBI" id="CHEBI:58223"/>
        <dbReference type="ChEBI" id="CHEBI:58272"/>
        <dbReference type="ChEBI" id="CHEBI:58885"/>
        <dbReference type="ChEBI" id="CHEBI:62600"/>
        <dbReference type="EC" id="2.4.1.266"/>
    </reaction>
    <physiologicalReaction direction="left-to-right" evidence="8">
        <dbReference type="Rhea" id="RHEA:31320"/>
    </physiologicalReaction>
</comment>
<evidence type="ECO:0000256" key="5">
    <source>
        <dbReference type="ARBA" id="ARBA00022842"/>
    </source>
</evidence>
<dbReference type="GO" id="GO:0016757">
    <property type="term" value="F:glycosyltransferase activity"/>
    <property type="evidence" value="ECO:0007669"/>
    <property type="project" value="UniProtKB-KW"/>
</dbReference>